<name>A0A8H3TZD3_9TREE</name>
<gene>
    <name evidence="2" type="ORF">NliqN6_6265</name>
</gene>
<dbReference type="OrthoDB" id="2595839at2759"/>
<feature type="region of interest" description="Disordered" evidence="1">
    <location>
        <begin position="459"/>
        <end position="486"/>
    </location>
</feature>
<dbReference type="AlphaFoldDB" id="A0A8H3TZD3"/>
<dbReference type="EMBL" id="BLZA01000049">
    <property type="protein sequence ID" value="GHJ89863.1"/>
    <property type="molecule type" value="Genomic_DNA"/>
</dbReference>
<feature type="compositionally biased region" description="Polar residues" evidence="1">
    <location>
        <begin position="34"/>
        <end position="43"/>
    </location>
</feature>
<accession>A0A8H3TZD3</accession>
<feature type="region of interest" description="Disordered" evidence="1">
    <location>
        <begin position="363"/>
        <end position="431"/>
    </location>
</feature>
<evidence type="ECO:0000313" key="3">
    <source>
        <dbReference type="Proteomes" id="UP000620104"/>
    </source>
</evidence>
<feature type="compositionally biased region" description="Polar residues" evidence="1">
    <location>
        <begin position="249"/>
        <end position="272"/>
    </location>
</feature>
<reference evidence="2" key="1">
    <citation type="submission" date="2020-07" db="EMBL/GenBank/DDBJ databases">
        <title>Draft Genome Sequence of a Deep-Sea Yeast, Naganishia (Cryptococcus) liquefaciens strain N6.</title>
        <authorList>
            <person name="Han Y.W."/>
            <person name="Kajitani R."/>
            <person name="Morimoto H."/>
            <person name="Parhat M."/>
            <person name="Tsubouchi H."/>
            <person name="Bakenova O."/>
            <person name="Ogata M."/>
            <person name="Argunhan B."/>
            <person name="Aoki R."/>
            <person name="Kajiwara S."/>
            <person name="Itoh T."/>
            <person name="Iwasaki H."/>
        </authorList>
    </citation>
    <scope>NUCLEOTIDE SEQUENCE</scope>
    <source>
        <strain evidence="2">N6</strain>
    </source>
</reference>
<proteinExistence type="predicted"/>
<feature type="compositionally biased region" description="Low complexity" evidence="1">
    <location>
        <begin position="421"/>
        <end position="430"/>
    </location>
</feature>
<dbReference type="Proteomes" id="UP000620104">
    <property type="component" value="Unassembled WGS sequence"/>
</dbReference>
<protein>
    <submittedName>
        <fullName evidence="2">Uncharacterized protein</fullName>
    </submittedName>
</protein>
<sequence length="486" mass="53316">MILPHTPLRHGDHSIPVSPVVLEIERRLLFTPGRVSSSASTPVHSPRSAAPHAATYSPRPDDFYFEDGAGGHVTRLELPDDEKHYALDAVEVLADIRRLEAAIEDVKAISLPLADNAQDPMHIERVEQSLWEYLAMLEEYRSSRYGALQDACMDSVQSPQRRNQPCVPPDKVTLYALGVAAEMAINTLREECHCRLEAIHASLYPSARPDDDDLVVTVEDKSTTSEKSSTPIATPTRIPVSASRRQPLGTPTSEQRLRMTGQQKARRSQFSESLDDTVRRVADEVLERSPTKFSFQPNREMKVWSDGMSGMCTFTYDGKTASAYCRMWQRDTTLRVSVVVGGGFQSLDEWLERTFKRYPSCHVASDPAASQGDRKACSGMAPPSTSIPVSSSMPSLSTLAGTHGNKRISSSGLPRKPFPASPSSISRQSSMLRDVSASSTYRLSNDLAQSIENEISGAGWAQDSVVGPPGTPSVKVKFPAFQAVPR</sequence>
<feature type="compositionally biased region" description="Low complexity" evidence="1">
    <location>
        <begin position="382"/>
        <end position="397"/>
    </location>
</feature>
<organism evidence="2 3">
    <name type="scientific">Naganishia liquefaciens</name>
    <dbReference type="NCBI Taxonomy" id="104408"/>
    <lineage>
        <taxon>Eukaryota</taxon>
        <taxon>Fungi</taxon>
        <taxon>Dikarya</taxon>
        <taxon>Basidiomycota</taxon>
        <taxon>Agaricomycotina</taxon>
        <taxon>Tremellomycetes</taxon>
        <taxon>Filobasidiales</taxon>
        <taxon>Filobasidiaceae</taxon>
        <taxon>Naganishia</taxon>
    </lineage>
</organism>
<keyword evidence="3" id="KW-1185">Reference proteome</keyword>
<evidence type="ECO:0000256" key="1">
    <source>
        <dbReference type="SAM" id="MobiDB-lite"/>
    </source>
</evidence>
<comment type="caution">
    <text evidence="2">The sequence shown here is derived from an EMBL/GenBank/DDBJ whole genome shotgun (WGS) entry which is preliminary data.</text>
</comment>
<feature type="region of interest" description="Disordered" evidence="1">
    <location>
        <begin position="219"/>
        <end position="274"/>
    </location>
</feature>
<feature type="region of interest" description="Disordered" evidence="1">
    <location>
        <begin position="34"/>
        <end position="56"/>
    </location>
</feature>
<evidence type="ECO:0000313" key="2">
    <source>
        <dbReference type="EMBL" id="GHJ89863.1"/>
    </source>
</evidence>